<reference evidence="3" key="1">
    <citation type="submission" date="2025-08" db="UniProtKB">
        <authorList>
            <consortium name="RefSeq"/>
        </authorList>
    </citation>
    <scope>IDENTIFICATION</scope>
    <source>
        <tissue evidence="3">Thorax and Abdomen</tissue>
    </source>
</reference>
<dbReference type="SUPFAM" id="SSF47576">
    <property type="entry name" value="Calponin-homology domain, CH-domain"/>
    <property type="match status" value="1"/>
</dbReference>
<dbReference type="OrthoDB" id="6147874at2759"/>
<organism evidence="3">
    <name type="scientific">Neodiprion lecontei</name>
    <name type="common">Redheaded pine sawfly</name>
    <dbReference type="NCBI Taxonomy" id="441921"/>
    <lineage>
        <taxon>Eukaryota</taxon>
        <taxon>Metazoa</taxon>
        <taxon>Ecdysozoa</taxon>
        <taxon>Arthropoda</taxon>
        <taxon>Hexapoda</taxon>
        <taxon>Insecta</taxon>
        <taxon>Pterygota</taxon>
        <taxon>Neoptera</taxon>
        <taxon>Endopterygota</taxon>
        <taxon>Hymenoptera</taxon>
        <taxon>Tenthredinoidea</taxon>
        <taxon>Diprionidae</taxon>
        <taxon>Diprioninae</taxon>
        <taxon>Neodiprion</taxon>
    </lineage>
</organism>
<evidence type="ECO:0000313" key="3">
    <source>
        <dbReference type="RefSeq" id="XP_015513990.2"/>
    </source>
</evidence>
<dbReference type="InterPro" id="IPR001715">
    <property type="entry name" value="CH_dom"/>
</dbReference>
<accession>A0A6J0BGQ9</accession>
<dbReference type="Gene3D" id="1.10.418.10">
    <property type="entry name" value="Calponin-like domain"/>
    <property type="match status" value="1"/>
</dbReference>
<dbReference type="RefSeq" id="XP_015513990.2">
    <property type="nucleotide sequence ID" value="XM_015658504.2"/>
</dbReference>
<feature type="domain" description="Calponin-homology (CH)" evidence="1">
    <location>
        <begin position="242"/>
        <end position="373"/>
    </location>
</feature>
<gene>
    <name evidence="3" type="primary">LOC107220077</name>
</gene>
<dbReference type="KEGG" id="nlo:107220077"/>
<dbReference type="Proteomes" id="UP000829291">
    <property type="component" value="Chromosome 3"/>
</dbReference>
<evidence type="ECO:0000313" key="2">
    <source>
        <dbReference type="Proteomes" id="UP000829291"/>
    </source>
</evidence>
<proteinExistence type="predicted"/>
<keyword evidence="2" id="KW-1185">Reference proteome</keyword>
<dbReference type="InParanoid" id="A0A6J0BGQ9"/>
<dbReference type="Pfam" id="PF24529">
    <property type="entry name" value="CFAP47"/>
    <property type="match status" value="1"/>
</dbReference>
<sequence length="784" mass="89384">MHSICCSDNDSHMQRTLTATEQWMYSGPFKFNFYASIVDGTTAVLSGVCTTTSRFKDKRSTHAVNQSFIDLLISLAGPCVLKYIGDVSNIPEDPVKRVNYVLKLYTNVLDFLAVQGALLAHVNPKFLLSFNDYLLYDNWSERNSAGAEPPSEMANTLQREKIPRELFQSRSMQCWLDVALQTFKILVLKRISVRDSEGKTVSPQNRSNSGTVTLEANTVSVLEYPINKTSFTGESKDTSRYTVEEIILLNWLQHHFNQQRSEEWMKDDKANMNPRQRMDVLQPRTISNFESDLSDSLVLIAVTAAYCPYLIRDHFKNIYIAPQNMEEIFHNGICLTAAWRRVRIGFMITAAQIVNPNCVQMVMLVTHLYSILPTLRPSKQLQFCCPLTETITRQITIQNASDFPVSYIVEFIGNEMNFFTALVQKSIVSINNHASGKLRIRYHARKIIETRAFLILCGSSVAPHFAQNHVFELEGCTSYLGITNNYDIEGILYKVCEETLNISVPFKEAAEYNISFSEEQPTVPASLKLSGWADLRNRKVPRRLFLNQKTIIAKENAFQAHLSMTVACIAPTKRSFWIVFESGIGDFIIQINSTSKKSTTDYVAVEWEREICVCTNLPQESSSSCPLNIEVAIPVRNVQLWKCIIEMFQKTLDSKECLFWSHHLDTDIGLRLIHWLMGDYNDSAAKEFMHIFNTSVVYDVTTTDDGNLIVPKKLAVQDVRPRGTEINMSVHISETTPQFYETSIRLSSPDGMEHRSYKIDFLCKTPLPASIDLKTSNYRNRREK</sequence>
<dbReference type="GeneID" id="107220077"/>
<evidence type="ECO:0000259" key="1">
    <source>
        <dbReference type="PROSITE" id="PS50021"/>
    </source>
</evidence>
<protein>
    <submittedName>
        <fullName evidence="3">Cilia- and flagella-associated protein 47-like</fullName>
    </submittedName>
</protein>
<dbReference type="PANTHER" id="PTHR45912">
    <property type="entry name" value="CILIA- AND FLAGELLA-ASSOCIATED PROTEIN 47"/>
    <property type="match status" value="1"/>
</dbReference>
<name>A0A6J0BGQ9_NEOLC</name>
<dbReference type="AlphaFoldDB" id="A0A6J0BGQ9"/>
<dbReference type="PROSITE" id="PS50021">
    <property type="entry name" value="CH"/>
    <property type="match status" value="1"/>
</dbReference>
<dbReference type="InterPro" id="IPR036872">
    <property type="entry name" value="CH_dom_sf"/>
</dbReference>
<dbReference type="InterPro" id="IPR056343">
    <property type="entry name" value="CFAP47_dom"/>
</dbReference>
<dbReference type="PANTHER" id="PTHR45912:SF3">
    <property type="entry name" value="CILIA- AND FLAGELLA-ASSOCIATED PROTEIN 47"/>
    <property type="match status" value="1"/>
</dbReference>